<dbReference type="PROSITE" id="PS50931">
    <property type="entry name" value="HTH_LYSR"/>
    <property type="match status" value="1"/>
</dbReference>
<dbReference type="InterPro" id="IPR036388">
    <property type="entry name" value="WH-like_DNA-bd_sf"/>
</dbReference>
<keyword evidence="4" id="KW-0804">Transcription</keyword>
<comment type="similarity">
    <text evidence="1">Belongs to the LysR transcriptional regulatory family.</text>
</comment>
<evidence type="ECO:0000313" key="7">
    <source>
        <dbReference type="Proteomes" id="UP000529417"/>
    </source>
</evidence>
<accession>A0A7Z0KXC2</accession>
<sequence>MANLAGFDLNLLRVLDALLRERSTVRAGERLGLSQPAVSAALGRLRHALGDPLFVRQGQGMTPSSLALALEPELRRVLQDLETLLRGPGGFDPAQATFDFRISGTDFFSSMLMPALVQRLAARAPGVRVQLVDLVPDAYVEMLDRYEVDLGLIPERDFPAWVAHARLLTCGFVVVARRGHPRLASVPAAAPVPLPLYCALDHVLCSPEGRLHGLGDAALAAAGHRRRVVASVPVFEGVLRIVAQTDLLALVPVPIARMRATEGTYDIYAPPVPISPVHLCMIWHRRFDDDPGHRWMRGQVAEVLAPLGRVG</sequence>
<dbReference type="Gene3D" id="1.10.10.10">
    <property type="entry name" value="Winged helix-like DNA-binding domain superfamily/Winged helix DNA-binding domain"/>
    <property type="match status" value="1"/>
</dbReference>
<dbReference type="PRINTS" id="PR00039">
    <property type="entry name" value="HTHLYSR"/>
</dbReference>
<evidence type="ECO:0000259" key="5">
    <source>
        <dbReference type="PROSITE" id="PS50931"/>
    </source>
</evidence>
<protein>
    <submittedName>
        <fullName evidence="6">LysR family transcriptional regulator</fullName>
    </submittedName>
</protein>
<dbReference type="EMBL" id="JACBXS010000007">
    <property type="protein sequence ID" value="NYS24334.1"/>
    <property type="molecule type" value="Genomic_DNA"/>
</dbReference>
<gene>
    <name evidence="6" type="ORF">HUK65_04950</name>
</gene>
<dbReference type="GO" id="GO:0003677">
    <property type="term" value="F:DNA binding"/>
    <property type="evidence" value="ECO:0007669"/>
    <property type="project" value="UniProtKB-KW"/>
</dbReference>
<evidence type="ECO:0000256" key="2">
    <source>
        <dbReference type="ARBA" id="ARBA00023015"/>
    </source>
</evidence>
<dbReference type="InterPro" id="IPR005119">
    <property type="entry name" value="LysR_subst-bd"/>
</dbReference>
<evidence type="ECO:0000256" key="1">
    <source>
        <dbReference type="ARBA" id="ARBA00009437"/>
    </source>
</evidence>
<evidence type="ECO:0000256" key="4">
    <source>
        <dbReference type="ARBA" id="ARBA00023163"/>
    </source>
</evidence>
<dbReference type="InterPro" id="IPR050389">
    <property type="entry name" value="LysR-type_TF"/>
</dbReference>
<keyword evidence="2" id="KW-0805">Transcription regulation</keyword>
<dbReference type="Gene3D" id="3.40.190.10">
    <property type="entry name" value="Periplasmic binding protein-like II"/>
    <property type="match status" value="2"/>
</dbReference>
<reference evidence="6 7" key="1">
    <citation type="journal article" date="2000" name="Arch. Microbiol.">
        <title>Rhodobaca bogoriensis gen. nov. and sp. nov., an alkaliphilic purple nonsulfur bacterium from African Rift Valley soda lakes.</title>
        <authorList>
            <person name="Milford A.D."/>
            <person name="Achenbach L.A."/>
            <person name="Jung D.O."/>
            <person name="Madigan M.T."/>
        </authorList>
    </citation>
    <scope>NUCLEOTIDE SEQUENCE [LARGE SCALE GENOMIC DNA]</scope>
    <source>
        <strain evidence="6 7">2376</strain>
    </source>
</reference>
<dbReference type="CDD" id="cd08417">
    <property type="entry name" value="PBP2_Nitroaromatics_like"/>
    <property type="match status" value="1"/>
</dbReference>
<dbReference type="InterPro" id="IPR000847">
    <property type="entry name" value="LysR_HTH_N"/>
</dbReference>
<dbReference type="PANTHER" id="PTHR30118">
    <property type="entry name" value="HTH-TYPE TRANSCRIPTIONAL REGULATOR LEUO-RELATED"/>
    <property type="match status" value="1"/>
</dbReference>
<dbReference type="AlphaFoldDB" id="A0A7Z0KXC2"/>
<dbReference type="RefSeq" id="WP_179905037.1">
    <property type="nucleotide sequence ID" value="NZ_JACBXS010000007.1"/>
</dbReference>
<keyword evidence="7" id="KW-1185">Reference proteome</keyword>
<dbReference type="SUPFAM" id="SSF46785">
    <property type="entry name" value="Winged helix' DNA-binding domain"/>
    <property type="match status" value="1"/>
</dbReference>
<dbReference type="InterPro" id="IPR037402">
    <property type="entry name" value="YidZ_PBP2"/>
</dbReference>
<dbReference type="SUPFAM" id="SSF53850">
    <property type="entry name" value="Periplasmic binding protein-like II"/>
    <property type="match status" value="1"/>
</dbReference>
<feature type="domain" description="HTH lysR-type" evidence="5">
    <location>
        <begin position="7"/>
        <end position="64"/>
    </location>
</feature>
<dbReference type="Pfam" id="PF00126">
    <property type="entry name" value="HTH_1"/>
    <property type="match status" value="1"/>
</dbReference>
<dbReference type="Pfam" id="PF03466">
    <property type="entry name" value="LysR_substrate"/>
    <property type="match status" value="1"/>
</dbReference>
<dbReference type="GO" id="GO:0003700">
    <property type="term" value="F:DNA-binding transcription factor activity"/>
    <property type="evidence" value="ECO:0007669"/>
    <property type="project" value="InterPro"/>
</dbReference>
<dbReference type="Proteomes" id="UP000529417">
    <property type="component" value="Unassembled WGS sequence"/>
</dbReference>
<keyword evidence="3" id="KW-0238">DNA-binding</keyword>
<evidence type="ECO:0000313" key="6">
    <source>
        <dbReference type="EMBL" id="NYS24334.1"/>
    </source>
</evidence>
<dbReference type="InterPro" id="IPR036390">
    <property type="entry name" value="WH_DNA-bd_sf"/>
</dbReference>
<comment type="caution">
    <text evidence="6">The sequence shown here is derived from an EMBL/GenBank/DDBJ whole genome shotgun (WGS) entry which is preliminary data.</text>
</comment>
<dbReference type="PANTHER" id="PTHR30118:SF15">
    <property type="entry name" value="TRANSCRIPTIONAL REGULATORY PROTEIN"/>
    <property type="match status" value="1"/>
</dbReference>
<evidence type="ECO:0000256" key="3">
    <source>
        <dbReference type="ARBA" id="ARBA00023125"/>
    </source>
</evidence>
<proteinExistence type="inferred from homology"/>
<name>A0A7Z0KXC2_9RHOB</name>
<organism evidence="6 7">
    <name type="scientific">Rhabdonatronobacter sediminivivens</name>
    <dbReference type="NCBI Taxonomy" id="2743469"/>
    <lineage>
        <taxon>Bacteria</taxon>
        <taxon>Pseudomonadati</taxon>
        <taxon>Pseudomonadota</taxon>
        <taxon>Alphaproteobacteria</taxon>
        <taxon>Rhodobacterales</taxon>
        <taxon>Paracoccaceae</taxon>
        <taxon>Rhabdonatronobacter</taxon>
    </lineage>
</organism>